<dbReference type="Proteomes" id="UP000006683">
    <property type="component" value="Chromosome"/>
</dbReference>
<organism evidence="2 3">
    <name type="scientific">Ferrimonas balearica (strain DSM 9799 / CCM 4581 / KCTC 23876 / PAT)</name>
    <dbReference type="NCBI Taxonomy" id="550540"/>
    <lineage>
        <taxon>Bacteria</taxon>
        <taxon>Pseudomonadati</taxon>
        <taxon>Pseudomonadota</taxon>
        <taxon>Gammaproteobacteria</taxon>
        <taxon>Alteromonadales</taxon>
        <taxon>Ferrimonadaceae</taxon>
        <taxon>Ferrimonas</taxon>
    </lineage>
</organism>
<reference evidence="2 3" key="1">
    <citation type="journal article" date="2010" name="Stand. Genomic Sci.">
        <title>Complete genome sequence of Ferrimonas balearica type strain (PAT).</title>
        <authorList>
            <person name="Nolan M."/>
            <person name="Sikorski J."/>
            <person name="Davenport K."/>
            <person name="Lucas S."/>
            <person name="Glavina Del Rio T."/>
            <person name="Tice H."/>
            <person name="Cheng J."/>
            <person name="Goodwin L."/>
            <person name="Pitluck S."/>
            <person name="Liolios K."/>
            <person name="Ivanova N."/>
            <person name="Mavromatis K."/>
            <person name="Ovchinnikova G."/>
            <person name="Pati A."/>
            <person name="Chen A."/>
            <person name="Palaniappan K."/>
            <person name="Land M."/>
            <person name="Hauser L."/>
            <person name="Chang Y."/>
            <person name="Jeffries C."/>
            <person name="Tapia R."/>
            <person name="Brettin T."/>
            <person name="Detter J."/>
            <person name="Han C."/>
            <person name="Yasawong M."/>
            <person name="Rohde M."/>
            <person name="Tindall B."/>
            <person name="Goker M."/>
            <person name="Woyke T."/>
            <person name="Bristow J."/>
            <person name="Eisen J."/>
            <person name="Markowitz V."/>
            <person name="Hugenholtz P."/>
            <person name="Kyrpides N."/>
            <person name="Klenk H."/>
            <person name="Lapidus A."/>
        </authorList>
    </citation>
    <scope>NUCLEOTIDE SEQUENCE [LARGE SCALE GENOMIC DNA]</scope>
    <source>
        <strain evidence="3">DSM 9799 / CCM 4581 / KCTC 23876 / PAT</strain>
    </source>
</reference>
<dbReference type="SUPFAM" id="SSF52317">
    <property type="entry name" value="Class I glutamine amidotransferase-like"/>
    <property type="match status" value="1"/>
</dbReference>
<dbReference type="GO" id="GO:0016740">
    <property type="term" value="F:transferase activity"/>
    <property type="evidence" value="ECO:0007669"/>
    <property type="project" value="UniProtKB-KW"/>
</dbReference>
<evidence type="ECO:0000313" key="2">
    <source>
        <dbReference type="EMBL" id="ADN75359.1"/>
    </source>
</evidence>
<dbReference type="InterPro" id="IPR044992">
    <property type="entry name" value="ChyE-like"/>
</dbReference>
<accession>E1SW70</accession>
<keyword evidence="3" id="KW-1185">Reference proteome</keyword>
<dbReference type="AlphaFoldDB" id="E1SW70"/>
<dbReference type="InterPro" id="IPR029062">
    <property type="entry name" value="Class_I_gatase-like"/>
</dbReference>
<dbReference type="MEROPS" id="C26.A05"/>
<dbReference type="Pfam" id="PF00117">
    <property type="entry name" value="GATase"/>
    <property type="match status" value="1"/>
</dbReference>
<dbReference type="GeneID" id="67181385"/>
<evidence type="ECO:0000259" key="1">
    <source>
        <dbReference type="Pfam" id="PF00117"/>
    </source>
</evidence>
<dbReference type="CDD" id="cd01741">
    <property type="entry name" value="GATase1_1"/>
    <property type="match status" value="1"/>
</dbReference>
<evidence type="ECO:0000313" key="3">
    <source>
        <dbReference type="Proteomes" id="UP000006683"/>
    </source>
</evidence>
<feature type="domain" description="Glutamine amidotransferase" evidence="1">
    <location>
        <begin position="17"/>
        <end position="188"/>
    </location>
</feature>
<dbReference type="PANTHER" id="PTHR42695:SF5">
    <property type="entry name" value="GLUTAMINE AMIDOTRANSFERASE YLR126C-RELATED"/>
    <property type="match status" value="1"/>
</dbReference>
<keyword evidence="2" id="KW-0808">Transferase</keyword>
<dbReference type="GO" id="GO:0005829">
    <property type="term" value="C:cytosol"/>
    <property type="evidence" value="ECO:0007669"/>
    <property type="project" value="TreeGrafter"/>
</dbReference>
<dbReference type="PANTHER" id="PTHR42695">
    <property type="entry name" value="GLUTAMINE AMIDOTRANSFERASE YLR126C-RELATED"/>
    <property type="match status" value="1"/>
</dbReference>
<name>E1SW70_FERBD</name>
<dbReference type="KEGG" id="fbl:Fbal_1150"/>
<dbReference type="HOGENOM" id="CLU_054974_0_2_6"/>
<keyword evidence="2" id="KW-0315">Glutamine amidotransferase</keyword>
<protein>
    <submittedName>
        <fullName evidence="2">Glutamine amidotransferase class-I</fullName>
    </submittedName>
</protein>
<dbReference type="PROSITE" id="PS51273">
    <property type="entry name" value="GATASE_TYPE_1"/>
    <property type="match status" value="1"/>
</dbReference>
<dbReference type="STRING" id="550540.Fbal_1150"/>
<dbReference type="Gene3D" id="3.40.50.880">
    <property type="match status" value="1"/>
</dbReference>
<gene>
    <name evidence="2" type="ordered locus">Fbal_1150</name>
</gene>
<dbReference type="EMBL" id="CP002209">
    <property type="protein sequence ID" value="ADN75359.1"/>
    <property type="molecule type" value="Genomic_DNA"/>
</dbReference>
<proteinExistence type="predicted"/>
<dbReference type="OrthoDB" id="9813383at2"/>
<dbReference type="eggNOG" id="COG0518">
    <property type="taxonomic scope" value="Bacteria"/>
</dbReference>
<dbReference type="InterPro" id="IPR017926">
    <property type="entry name" value="GATASE"/>
</dbReference>
<dbReference type="RefSeq" id="WP_013344665.1">
    <property type="nucleotide sequence ID" value="NC_014541.1"/>
</dbReference>
<sequence>MVIGILDCDKVDPALAVDFGQYGEMFEAGFNRVRPGTECRIYDAQADSLPDVLACDSWVITGSRHSAYETLPWIQRLSGWIRQAYQADRPVAGICFGHQLVAQALGGEVRKADQGWGMGPYDTEIRVQAPWMVGAESRLRLLSSHQDQVVTLPPNAIVLATSAFCPNYSFAIDSRVFTVQGHPEFLPEYNRALAEKRREQIGEAVYQQAIEGLAHPVDSDRFMGWILNFLERRT</sequence>